<keyword evidence="1" id="KW-0812">Transmembrane</keyword>
<evidence type="ECO:0000313" key="3">
    <source>
        <dbReference type="EMBL" id="OIQ97896.1"/>
    </source>
</evidence>
<keyword evidence="1" id="KW-1133">Transmembrane helix</keyword>
<evidence type="ECO:0000256" key="1">
    <source>
        <dbReference type="SAM" id="Phobius"/>
    </source>
</evidence>
<feature type="transmembrane region" description="Helical" evidence="1">
    <location>
        <begin position="21"/>
        <end position="41"/>
    </location>
</feature>
<dbReference type="Pfam" id="PF07811">
    <property type="entry name" value="TadE"/>
    <property type="match status" value="1"/>
</dbReference>
<dbReference type="EMBL" id="MLJW01000126">
    <property type="protein sequence ID" value="OIQ97896.1"/>
    <property type="molecule type" value="Genomic_DNA"/>
</dbReference>
<evidence type="ECO:0000259" key="2">
    <source>
        <dbReference type="Pfam" id="PF07811"/>
    </source>
</evidence>
<sequence length="156" mass="16165">MFRFDFGRSVLRRLWRDCRGVSAVEFALVAPVLVTMLLGVGDYGHGFTCLIQLRNAVQAGASYCMHNGAGACTQSAVAGVVAAATPLAVPSGNVALTLTYGCTTGSGITYQSADTPNCSGGVTPGEYAEISASYDYVTTLGGVSIPLTSQTEVRLQ</sequence>
<dbReference type="InterPro" id="IPR012495">
    <property type="entry name" value="TadE-like_dom"/>
</dbReference>
<gene>
    <name evidence="3" type="ORF">GALL_200780</name>
</gene>
<feature type="domain" description="TadE-like" evidence="2">
    <location>
        <begin position="20"/>
        <end position="61"/>
    </location>
</feature>
<reference evidence="3" key="1">
    <citation type="submission" date="2016-10" db="EMBL/GenBank/DDBJ databases">
        <title>Sequence of Gallionella enrichment culture.</title>
        <authorList>
            <person name="Poehlein A."/>
            <person name="Muehling M."/>
            <person name="Daniel R."/>
        </authorList>
    </citation>
    <scope>NUCLEOTIDE SEQUENCE</scope>
</reference>
<organism evidence="3">
    <name type="scientific">mine drainage metagenome</name>
    <dbReference type="NCBI Taxonomy" id="410659"/>
    <lineage>
        <taxon>unclassified sequences</taxon>
        <taxon>metagenomes</taxon>
        <taxon>ecological metagenomes</taxon>
    </lineage>
</organism>
<name>A0A1J5RNS4_9ZZZZ</name>
<dbReference type="AlphaFoldDB" id="A0A1J5RNS4"/>
<accession>A0A1J5RNS4</accession>
<protein>
    <submittedName>
        <fullName evidence="3">TadE-like protein</fullName>
    </submittedName>
</protein>
<comment type="caution">
    <text evidence="3">The sequence shown here is derived from an EMBL/GenBank/DDBJ whole genome shotgun (WGS) entry which is preliminary data.</text>
</comment>
<keyword evidence="1" id="KW-0472">Membrane</keyword>
<proteinExistence type="predicted"/>